<proteinExistence type="predicted"/>
<accession>A0ABY9X354</accession>
<dbReference type="EMBL" id="CP043494">
    <property type="protein sequence ID" value="WNG49810.1"/>
    <property type="molecule type" value="Genomic_DNA"/>
</dbReference>
<evidence type="ECO:0000313" key="2">
    <source>
        <dbReference type="Proteomes" id="UP001611383"/>
    </source>
</evidence>
<keyword evidence="2" id="KW-1185">Reference proteome</keyword>
<organism evidence="1 2">
    <name type="scientific">Archangium minus</name>
    <dbReference type="NCBI Taxonomy" id="83450"/>
    <lineage>
        <taxon>Bacteria</taxon>
        <taxon>Pseudomonadati</taxon>
        <taxon>Myxococcota</taxon>
        <taxon>Myxococcia</taxon>
        <taxon>Myxococcales</taxon>
        <taxon>Cystobacterineae</taxon>
        <taxon>Archangiaceae</taxon>
        <taxon>Archangium</taxon>
    </lineage>
</organism>
<gene>
    <name evidence="1" type="ORF">F0U60_41120</name>
</gene>
<protein>
    <submittedName>
        <fullName evidence="1">Uncharacterized protein</fullName>
    </submittedName>
</protein>
<name>A0ABY9X354_9BACT</name>
<dbReference type="RefSeq" id="WP_395808155.1">
    <property type="nucleotide sequence ID" value="NZ_CP043494.1"/>
</dbReference>
<dbReference type="Proteomes" id="UP001611383">
    <property type="component" value="Chromosome"/>
</dbReference>
<reference evidence="1 2" key="1">
    <citation type="submission" date="2019-08" db="EMBL/GenBank/DDBJ databases">
        <title>Archangium and Cystobacter genomes.</title>
        <authorList>
            <person name="Chen I.-C.K."/>
            <person name="Wielgoss S."/>
        </authorList>
    </citation>
    <scope>NUCLEOTIDE SEQUENCE [LARGE SCALE GENOMIC DNA]</scope>
    <source>
        <strain evidence="1 2">Cbm 6</strain>
    </source>
</reference>
<sequence>MEWLEFGRWSPEVEQLLANQAARLSATAHPLVPSTPARESASARAQRLQALLRQTPATNPWGHPVAEC</sequence>
<evidence type="ECO:0000313" key="1">
    <source>
        <dbReference type="EMBL" id="WNG49810.1"/>
    </source>
</evidence>